<accession>A0AAD7H3K9</accession>
<comment type="caution">
    <text evidence="1">The sequence shown here is derived from an EMBL/GenBank/DDBJ whole genome shotgun (WGS) entry which is preliminary data.</text>
</comment>
<gene>
    <name evidence="1" type="ORF">B0H17DRAFT_1190635</name>
</gene>
<proteinExistence type="predicted"/>
<reference evidence="1" key="1">
    <citation type="submission" date="2023-03" db="EMBL/GenBank/DDBJ databases">
        <title>Massive genome expansion in bonnet fungi (Mycena s.s.) driven by repeated elements and novel gene families across ecological guilds.</title>
        <authorList>
            <consortium name="Lawrence Berkeley National Laboratory"/>
            <person name="Harder C.B."/>
            <person name="Miyauchi S."/>
            <person name="Viragh M."/>
            <person name="Kuo A."/>
            <person name="Thoen E."/>
            <person name="Andreopoulos B."/>
            <person name="Lu D."/>
            <person name="Skrede I."/>
            <person name="Drula E."/>
            <person name="Henrissat B."/>
            <person name="Morin E."/>
            <person name="Kohler A."/>
            <person name="Barry K."/>
            <person name="LaButti K."/>
            <person name="Morin E."/>
            <person name="Salamov A."/>
            <person name="Lipzen A."/>
            <person name="Mereny Z."/>
            <person name="Hegedus B."/>
            <person name="Baldrian P."/>
            <person name="Stursova M."/>
            <person name="Weitz H."/>
            <person name="Taylor A."/>
            <person name="Grigoriev I.V."/>
            <person name="Nagy L.G."/>
            <person name="Martin F."/>
            <person name="Kauserud H."/>
        </authorList>
    </citation>
    <scope>NUCLEOTIDE SEQUENCE</scope>
    <source>
        <strain evidence="1">CBHHK067</strain>
    </source>
</reference>
<dbReference type="AlphaFoldDB" id="A0AAD7H3K9"/>
<sequence>MSTWATASPSAASYSHYFTQPRPLPPPNTCMSATMSHQSNGVSGDATTTITFHDASTLTHTLNGQTLDLNFVQDVLSSTTPLFRPSALIDWQWTDWPEHIAPVADAEQAYYPWLQWVVF</sequence>
<organism evidence="1 2">
    <name type="scientific">Mycena rosella</name>
    <name type="common">Pink bonnet</name>
    <name type="synonym">Agaricus rosellus</name>
    <dbReference type="NCBI Taxonomy" id="1033263"/>
    <lineage>
        <taxon>Eukaryota</taxon>
        <taxon>Fungi</taxon>
        <taxon>Dikarya</taxon>
        <taxon>Basidiomycota</taxon>
        <taxon>Agaricomycotina</taxon>
        <taxon>Agaricomycetes</taxon>
        <taxon>Agaricomycetidae</taxon>
        <taxon>Agaricales</taxon>
        <taxon>Marasmiineae</taxon>
        <taxon>Mycenaceae</taxon>
        <taxon>Mycena</taxon>
    </lineage>
</organism>
<keyword evidence="2" id="KW-1185">Reference proteome</keyword>
<protein>
    <submittedName>
        <fullName evidence="1">Uncharacterized protein</fullName>
    </submittedName>
</protein>
<evidence type="ECO:0000313" key="2">
    <source>
        <dbReference type="Proteomes" id="UP001221757"/>
    </source>
</evidence>
<dbReference type="Proteomes" id="UP001221757">
    <property type="component" value="Unassembled WGS sequence"/>
</dbReference>
<dbReference type="EMBL" id="JARKIE010000001">
    <property type="protein sequence ID" value="KAJ7710971.1"/>
    <property type="molecule type" value="Genomic_DNA"/>
</dbReference>
<name>A0AAD7H3K9_MYCRO</name>
<evidence type="ECO:0000313" key="1">
    <source>
        <dbReference type="EMBL" id="KAJ7710971.1"/>
    </source>
</evidence>